<keyword evidence="2" id="KW-1003">Cell membrane</keyword>
<keyword evidence="11" id="KW-1185">Reference proteome</keyword>
<dbReference type="PANTHER" id="PTHR19433:SF111">
    <property type="entry name" value="T CELL RECEPTOR ALPHA VARIABLE 4"/>
    <property type="match status" value="1"/>
</dbReference>
<dbReference type="SUPFAM" id="SSF48726">
    <property type="entry name" value="Immunoglobulin"/>
    <property type="match status" value="2"/>
</dbReference>
<evidence type="ECO:0000256" key="5">
    <source>
        <dbReference type="ARBA" id="ARBA00023136"/>
    </source>
</evidence>
<organism evidence="10 11">
    <name type="scientific">Clarias magur</name>
    <name type="common">Asian catfish</name>
    <name type="synonym">Macropteronotus magur</name>
    <dbReference type="NCBI Taxonomy" id="1594786"/>
    <lineage>
        <taxon>Eukaryota</taxon>
        <taxon>Metazoa</taxon>
        <taxon>Chordata</taxon>
        <taxon>Craniata</taxon>
        <taxon>Vertebrata</taxon>
        <taxon>Euteleostomi</taxon>
        <taxon>Actinopterygii</taxon>
        <taxon>Neopterygii</taxon>
        <taxon>Teleostei</taxon>
        <taxon>Ostariophysi</taxon>
        <taxon>Siluriformes</taxon>
        <taxon>Clariidae</taxon>
        <taxon>Clarias</taxon>
    </lineage>
</organism>
<evidence type="ECO:0000256" key="6">
    <source>
        <dbReference type="ARBA" id="ARBA00023157"/>
    </source>
</evidence>
<evidence type="ECO:0000256" key="2">
    <source>
        <dbReference type="ARBA" id="ARBA00022475"/>
    </source>
</evidence>
<keyword evidence="4" id="KW-0391">Immunity</keyword>
<protein>
    <recommendedName>
        <fullName evidence="9">Immunoglobulin domain-containing protein</fullName>
    </recommendedName>
</protein>
<dbReference type="GO" id="GO:0002376">
    <property type="term" value="P:immune system process"/>
    <property type="evidence" value="ECO:0007669"/>
    <property type="project" value="UniProtKB-KW"/>
</dbReference>
<dbReference type="SMART" id="SM00409">
    <property type="entry name" value="IG"/>
    <property type="match status" value="2"/>
</dbReference>
<dbReference type="InterPro" id="IPR052051">
    <property type="entry name" value="TCR_complex_component"/>
</dbReference>
<dbReference type="InterPro" id="IPR003599">
    <property type="entry name" value="Ig_sub"/>
</dbReference>
<dbReference type="InterPro" id="IPR036179">
    <property type="entry name" value="Ig-like_dom_sf"/>
</dbReference>
<comment type="subcellular location">
    <subcellularLocation>
        <location evidence="1">Cell membrane</location>
    </subcellularLocation>
</comment>
<dbReference type="EMBL" id="QNUK01000597">
    <property type="protein sequence ID" value="KAF5891302.1"/>
    <property type="molecule type" value="Genomic_DNA"/>
</dbReference>
<keyword evidence="5" id="KW-0472">Membrane</keyword>
<sequence length="486" mass="54489">METSRVALIALVCVVFSSQKRISGAEVEMRVRRGDDVTLYSDCVWKSGLNPVWFRNCSHQHQPRLMMSRQELVRNVFPRYSFVWNESTMAHDLLIQNVTELDLGIYYCSMHEREVRDEKGGVITGTDVYRYGNRSTRLSLLDKISPPVTVSPNTTTQCVSEPSVSWTLVFSVCAVCVLVSSLLSSICVYCLCTHTTKVKADLRGSDKRTTRGHDEVGEGDICYASLDIQNLEKKKMKRKMTVEHSEFSTYSELPAQRCCAGVVFSSQKRISGAEVEMRVRRGDDVTLYSDCVWKSGLSPVWFRNCSDQHCSSVISATDIIRSDFPRYSFLWNPCNNAHDLLIKNVTESDLGLYYCGSEKRGGEPLTVNDFQNVTELDLGIYYCSIHEREVRDEKGGVITGTDVYRYGNRSTRLSLLDKTSLPVTPNTSIPCVSEPSVSCTLVFSVCAVCVLLSSLLSSICVYCLCTHTTKGSEKRGGEPLTVNDFQ</sequence>
<feature type="signal peptide" evidence="8">
    <location>
        <begin position="1"/>
        <end position="24"/>
    </location>
</feature>
<evidence type="ECO:0000256" key="8">
    <source>
        <dbReference type="SAM" id="SignalP"/>
    </source>
</evidence>
<keyword evidence="3 8" id="KW-0732">Signal</keyword>
<name>A0A8J4WUC6_CLAMG</name>
<evidence type="ECO:0000313" key="11">
    <source>
        <dbReference type="Proteomes" id="UP000727407"/>
    </source>
</evidence>
<dbReference type="GO" id="GO:0009617">
    <property type="term" value="P:response to bacterium"/>
    <property type="evidence" value="ECO:0007669"/>
    <property type="project" value="TreeGrafter"/>
</dbReference>
<dbReference type="GO" id="GO:0005886">
    <property type="term" value="C:plasma membrane"/>
    <property type="evidence" value="ECO:0007669"/>
    <property type="project" value="UniProtKB-SubCell"/>
</dbReference>
<dbReference type="InterPro" id="IPR013783">
    <property type="entry name" value="Ig-like_fold"/>
</dbReference>
<dbReference type="PANTHER" id="PTHR19433">
    <property type="entry name" value="T-CELL RECEPTOR ALPHA CHAIN V REGION-RELATED"/>
    <property type="match status" value="1"/>
</dbReference>
<dbReference type="AlphaFoldDB" id="A0A8J4WUC6"/>
<proteinExistence type="predicted"/>
<feature type="chain" id="PRO_5035168451" description="Immunoglobulin domain-containing protein" evidence="8">
    <location>
        <begin position="25"/>
        <end position="486"/>
    </location>
</feature>
<feature type="non-terminal residue" evidence="10">
    <location>
        <position position="486"/>
    </location>
</feature>
<dbReference type="Gene3D" id="2.60.40.10">
    <property type="entry name" value="Immunoglobulins"/>
    <property type="match status" value="2"/>
</dbReference>
<dbReference type="Proteomes" id="UP000727407">
    <property type="component" value="Unassembled WGS sequence"/>
</dbReference>
<keyword evidence="7" id="KW-0325">Glycoprotein</keyword>
<evidence type="ECO:0000256" key="1">
    <source>
        <dbReference type="ARBA" id="ARBA00004236"/>
    </source>
</evidence>
<evidence type="ECO:0000259" key="9">
    <source>
        <dbReference type="SMART" id="SM00409"/>
    </source>
</evidence>
<evidence type="ECO:0000256" key="7">
    <source>
        <dbReference type="ARBA" id="ARBA00023180"/>
    </source>
</evidence>
<evidence type="ECO:0000256" key="4">
    <source>
        <dbReference type="ARBA" id="ARBA00022859"/>
    </source>
</evidence>
<reference evidence="10" key="1">
    <citation type="submission" date="2020-07" db="EMBL/GenBank/DDBJ databases">
        <title>Clarias magur genome sequencing, assembly and annotation.</title>
        <authorList>
            <person name="Kushwaha B."/>
            <person name="Kumar R."/>
            <person name="Das P."/>
            <person name="Joshi C.G."/>
            <person name="Kumar D."/>
            <person name="Nagpure N.S."/>
            <person name="Pandey M."/>
            <person name="Agarwal S."/>
            <person name="Srivastava S."/>
            <person name="Singh M."/>
            <person name="Sahoo L."/>
            <person name="Jayasankar P."/>
            <person name="Meher P.K."/>
            <person name="Koringa P.G."/>
            <person name="Iquebal M.A."/>
            <person name="Das S.P."/>
            <person name="Bit A."/>
            <person name="Patnaik S."/>
            <person name="Patel N."/>
            <person name="Shah T.M."/>
            <person name="Hinsu A."/>
            <person name="Jena J.K."/>
        </authorList>
    </citation>
    <scope>NUCLEOTIDE SEQUENCE</scope>
    <source>
        <strain evidence="10">CIFAMagur01</strain>
        <tissue evidence="10">Testis</tissue>
    </source>
</reference>
<accession>A0A8J4WUC6</accession>
<feature type="domain" description="Immunoglobulin" evidence="9">
    <location>
        <begin position="274"/>
        <end position="376"/>
    </location>
</feature>
<comment type="caution">
    <text evidence="10">The sequence shown here is derived from an EMBL/GenBank/DDBJ whole genome shotgun (WGS) entry which is preliminary data.</text>
</comment>
<evidence type="ECO:0000256" key="3">
    <source>
        <dbReference type="ARBA" id="ARBA00022729"/>
    </source>
</evidence>
<dbReference type="OrthoDB" id="10010359at2759"/>
<feature type="domain" description="Immunoglobulin" evidence="9">
    <location>
        <begin position="26"/>
        <end position="131"/>
    </location>
</feature>
<gene>
    <name evidence="10" type="ORF">DAT39_018987</name>
</gene>
<keyword evidence="6" id="KW-1015">Disulfide bond</keyword>
<evidence type="ECO:0000313" key="10">
    <source>
        <dbReference type="EMBL" id="KAF5891302.1"/>
    </source>
</evidence>